<accession>A0A1W2E7U9</accession>
<feature type="transmembrane region" description="Helical" evidence="7">
    <location>
        <begin position="224"/>
        <end position="253"/>
    </location>
</feature>
<dbReference type="Pfam" id="PF03773">
    <property type="entry name" value="ArsP_1"/>
    <property type="match status" value="1"/>
</dbReference>
<gene>
    <name evidence="8" type="ORF">SAMN02746065_12623</name>
</gene>
<protein>
    <recommendedName>
        <fullName evidence="10">Permease</fullName>
    </recommendedName>
</protein>
<dbReference type="STRING" id="1121400.SAMN02746065_12623"/>
<evidence type="ECO:0008006" key="10">
    <source>
        <dbReference type="Google" id="ProtNLM"/>
    </source>
</evidence>
<evidence type="ECO:0000256" key="5">
    <source>
        <dbReference type="ARBA" id="ARBA00022989"/>
    </source>
</evidence>
<evidence type="ECO:0000256" key="2">
    <source>
        <dbReference type="ARBA" id="ARBA00006386"/>
    </source>
</evidence>
<keyword evidence="6 7" id="KW-0472">Membrane</keyword>
<evidence type="ECO:0000313" key="9">
    <source>
        <dbReference type="Proteomes" id="UP000192418"/>
    </source>
</evidence>
<evidence type="ECO:0000313" key="8">
    <source>
        <dbReference type="EMBL" id="SMD05843.1"/>
    </source>
</evidence>
<feature type="transmembrane region" description="Helical" evidence="7">
    <location>
        <begin position="20"/>
        <end position="37"/>
    </location>
</feature>
<keyword evidence="4 7" id="KW-0812">Transmembrane</keyword>
<dbReference type="EMBL" id="FWXY01000026">
    <property type="protein sequence ID" value="SMD05843.1"/>
    <property type="molecule type" value="Genomic_DNA"/>
</dbReference>
<sequence>MVNTILNIITACWDILLESSLFILFGFSIAGLLKAFIPNDFIQKHLGKGKMSSVFKASLFGVPIPLCSCGVIPAAAGLREQGASKGATASFLISTPETGVDSIAVTYALLDPVMTVIRPVAGFFTAFITGIGVNWLDKAPPVPESPKPMPFTMAASPSSCGCGCGAEKKEKKSIGMKLKEGMGFAFGNLLEDIGPWLLVGIGLAGVITVYISPHFIESYLGDGLFSMLIMIALSTPLYVCATASTPIAAALALKGLSPGAALVFLLAGPATNMATITVVSKLLGKKTMVIYLSAIVICSLMMGLLVNQIYGFLGFDITAWVQSQTHEHHGPVAILAAVTLLLLILKPLVKRLVVKSTHKGCSHC</sequence>
<feature type="transmembrane region" description="Helical" evidence="7">
    <location>
        <begin position="116"/>
        <end position="136"/>
    </location>
</feature>
<dbReference type="GO" id="GO:0005886">
    <property type="term" value="C:plasma membrane"/>
    <property type="evidence" value="ECO:0007669"/>
    <property type="project" value="UniProtKB-SubCell"/>
</dbReference>
<feature type="transmembrane region" description="Helical" evidence="7">
    <location>
        <begin position="193"/>
        <end position="212"/>
    </location>
</feature>
<reference evidence="8 9" key="1">
    <citation type="submission" date="2017-04" db="EMBL/GenBank/DDBJ databases">
        <authorList>
            <person name="Afonso C.L."/>
            <person name="Miller P.J."/>
            <person name="Scott M.A."/>
            <person name="Spackman E."/>
            <person name="Goraichik I."/>
            <person name="Dimitrov K.M."/>
            <person name="Suarez D.L."/>
            <person name="Swayne D.E."/>
        </authorList>
    </citation>
    <scope>NUCLEOTIDE SEQUENCE [LARGE SCALE GENOMIC DNA]</scope>
    <source>
        <strain evidence="8 9">DSM 3385</strain>
    </source>
</reference>
<dbReference type="RefSeq" id="WP_084071353.1">
    <property type="nucleotide sequence ID" value="NZ_FWXY01000026.1"/>
</dbReference>
<evidence type="ECO:0000256" key="6">
    <source>
        <dbReference type="ARBA" id="ARBA00023136"/>
    </source>
</evidence>
<evidence type="ECO:0000256" key="3">
    <source>
        <dbReference type="ARBA" id="ARBA00022475"/>
    </source>
</evidence>
<dbReference type="InterPro" id="IPR052923">
    <property type="entry name" value="UPF0718"/>
</dbReference>
<evidence type="ECO:0000256" key="7">
    <source>
        <dbReference type="SAM" id="Phobius"/>
    </source>
</evidence>
<evidence type="ECO:0000256" key="1">
    <source>
        <dbReference type="ARBA" id="ARBA00004651"/>
    </source>
</evidence>
<dbReference type="AlphaFoldDB" id="A0A1W2E7U9"/>
<dbReference type="InterPro" id="IPR005524">
    <property type="entry name" value="DUF318"/>
</dbReference>
<keyword evidence="9" id="KW-1185">Reference proteome</keyword>
<dbReference type="OrthoDB" id="9770315at2"/>
<dbReference type="NCBIfam" id="NF033936">
    <property type="entry name" value="CuZnOut_SO0444"/>
    <property type="match status" value="1"/>
</dbReference>
<dbReference type="PANTHER" id="PTHR34184">
    <property type="entry name" value="UPF0718 PROTEIN YCGR"/>
    <property type="match status" value="1"/>
</dbReference>
<comment type="subcellular location">
    <subcellularLocation>
        <location evidence="1">Cell membrane</location>
        <topology evidence="1">Multi-pass membrane protein</topology>
    </subcellularLocation>
</comment>
<feature type="transmembrane region" description="Helical" evidence="7">
    <location>
        <begin position="259"/>
        <end position="279"/>
    </location>
</feature>
<comment type="similarity">
    <text evidence="2">Belongs to the UPF0718 family.</text>
</comment>
<feature type="transmembrane region" description="Helical" evidence="7">
    <location>
        <begin position="288"/>
        <end position="310"/>
    </location>
</feature>
<dbReference type="PANTHER" id="PTHR34184:SF4">
    <property type="entry name" value="UPF0718 PROTEIN YCGR"/>
    <property type="match status" value="1"/>
</dbReference>
<feature type="transmembrane region" description="Helical" evidence="7">
    <location>
        <begin position="330"/>
        <end position="349"/>
    </location>
</feature>
<evidence type="ECO:0000256" key="4">
    <source>
        <dbReference type="ARBA" id="ARBA00022692"/>
    </source>
</evidence>
<dbReference type="Proteomes" id="UP000192418">
    <property type="component" value="Unassembled WGS sequence"/>
</dbReference>
<keyword evidence="5 7" id="KW-1133">Transmembrane helix</keyword>
<name>A0A1W2E7U9_9BACT</name>
<organism evidence="8 9">
    <name type="scientific">Desulfocicer vacuolatum DSM 3385</name>
    <dbReference type="NCBI Taxonomy" id="1121400"/>
    <lineage>
        <taxon>Bacteria</taxon>
        <taxon>Pseudomonadati</taxon>
        <taxon>Thermodesulfobacteriota</taxon>
        <taxon>Desulfobacteria</taxon>
        <taxon>Desulfobacterales</taxon>
        <taxon>Desulfobacteraceae</taxon>
        <taxon>Desulfocicer</taxon>
    </lineage>
</organism>
<keyword evidence="3" id="KW-1003">Cell membrane</keyword>
<proteinExistence type="inferred from homology"/>